<dbReference type="EMBL" id="WNEG01000097">
    <property type="protein sequence ID" value="NMG83679.1"/>
    <property type="molecule type" value="Genomic_DNA"/>
</dbReference>
<keyword evidence="1" id="KW-0863">Zinc-finger</keyword>
<feature type="domain" description="SWIM-type" evidence="2">
    <location>
        <begin position="41"/>
        <end position="69"/>
    </location>
</feature>
<gene>
    <name evidence="3" type="ORF">GIS02_05700</name>
</gene>
<dbReference type="PROSITE" id="PS50966">
    <property type="entry name" value="ZF_SWIM"/>
    <property type="match status" value="1"/>
</dbReference>
<dbReference type="Pfam" id="PF04434">
    <property type="entry name" value="SWIM"/>
    <property type="match status" value="1"/>
</dbReference>
<comment type="caution">
    <text evidence="3">The sequence shown here is derived from an EMBL/GenBank/DDBJ whole genome shotgun (WGS) entry which is preliminary data.</text>
</comment>
<dbReference type="AlphaFoldDB" id="A0A848D9H4"/>
<name>A0A848D9H4_9EURY</name>
<evidence type="ECO:0000259" key="2">
    <source>
        <dbReference type="PROSITE" id="PS50966"/>
    </source>
</evidence>
<keyword evidence="1" id="KW-0479">Metal-binding</keyword>
<proteinExistence type="predicted"/>
<dbReference type="InterPro" id="IPR007527">
    <property type="entry name" value="Znf_SWIM"/>
</dbReference>
<evidence type="ECO:0000313" key="3">
    <source>
        <dbReference type="EMBL" id="NMG83679.1"/>
    </source>
</evidence>
<accession>A0A848D9H4</accession>
<evidence type="ECO:0000256" key="1">
    <source>
        <dbReference type="PROSITE-ProRule" id="PRU00325"/>
    </source>
</evidence>
<evidence type="ECO:0000313" key="4">
    <source>
        <dbReference type="Proteomes" id="UP000606580"/>
    </source>
</evidence>
<organism evidence="3 4">
    <name type="scientific">Candidatus Ethanoperedens thermophilum</name>
    <dbReference type="NCBI Taxonomy" id="2766897"/>
    <lineage>
        <taxon>Archaea</taxon>
        <taxon>Methanobacteriati</taxon>
        <taxon>Methanobacteriota</taxon>
        <taxon>Stenosarchaea group</taxon>
        <taxon>Methanomicrobia</taxon>
        <taxon>Methanosarcinales</taxon>
        <taxon>Methanosarcinales incertae sedis</taxon>
        <taxon>GOM Arc I cluster</taxon>
        <taxon>Candidatus Ethanoperedens</taxon>
    </lineage>
</organism>
<reference evidence="3" key="1">
    <citation type="journal article" date="2020" name="MBio">
        <title>'Candidatus Ethanoperedens,' a Thermophilic Genus of Archaea Mediating the Anaerobic Oxidation of Ethane.</title>
        <authorList>
            <person name="Hahn C.J."/>
            <person name="Laso-Perez R."/>
            <person name="Vulcano F."/>
            <person name="Vaziourakis K.M."/>
            <person name="Stokke R."/>
            <person name="Steen I.H."/>
            <person name="Teske A."/>
            <person name="Boetius A."/>
            <person name="Liebeke M."/>
            <person name="Amann R."/>
            <person name="Knittel K."/>
            <person name="Wegener G."/>
        </authorList>
    </citation>
    <scope>NUCLEOTIDE SEQUENCE</scope>
    <source>
        <strain evidence="3">GoM-Arc1-LC-WB58</strain>
    </source>
</reference>
<sequence>MIEANTPREKRAVAILAEKDTINKVDDGLFTVKSQTGVGQYRIEHTDNGWKCNCPDYITRGGQCKHILATRY</sequence>
<protein>
    <recommendedName>
        <fullName evidence="2">SWIM-type domain-containing protein</fullName>
    </recommendedName>
</protein>
<dbReference type="GO" id="GO:0008270">
    <property type="term" value="F:zinc ion binding"/>
    <property type="evidence" value="ECO:0007669"/>
    <property type="project" value="UniProtKB-KW"/>
</dbReference>
<keyword evidence="1" id="KW-0862">Zinc</keyword>
<dbReference type="Proteomes" id="UP000606580">
    <property type="component" value="Unassembled WGS sequence"/>
</dbReference>